<dbReference type="Proteomes" id="UP001595758">
    <property type="component" value="Unassembled WGS sequence"/>
</dbReference>
<dbReference type="InterPro" id="IPR013783">
    <property type="entry name" value="Ig-like_fold"/>
</dbReference>
<sequence length="190" mass="20603">MHAASSALLLKRAVILFTVPLFLCQPVFGQIYQWTDSGGVVHFSDRPHPGAKEIELPQAQSNAPAAAPAPTDQPAEESAGKENDRGYNSLMISQPANESTIRNNQGYVPVVIAIEPELKPNDKLQLLYDGETIGAPQSTPVFQLNDVKRGSHTIAVQVIDGQGEVIQTSESITIFMHRPRVGMVPGTRPR</sequence>
<name>A0ABV8CCD9_9GAMM</name>
<gene>
    <name evidence="3" type="ORF">ACFORL_00715</name>
</gene>
<protein>
    <submittedName>
        <fullName evidence="3">DUF4124 domain-containing protein</fullName>
    </submittedName>
</protein>
<evidence type="ECO:0000313" key="3">
    <source>
        <dbReference type="EMBL" id="MFC3907599.1"/>
    </source>
</evidence>
<proteinExistence type="predicted"/>
<evidence type="ECO:0000313" key="4">
    <source>
        <dbReference type="Proteomes" id="UP001595758"/>
    </source>
</evidence>
<keyword evidence="4" id="KW-1185">Reference proteome</keyword>
<reference evidence="4" key="1">
    <citation type="journal article" date="2019" name="Int. J. Syst. Evol. Microbiol.">
        <title>The Global Catalogue of Microorganisms (GCM) 10K type strain sequencing project: providing services to taxonomists for standard genome sequencing and annotation.</title>
        <authorList>
            <consortium name="The Broad Institute Genomics Platform"/>
            <consortium name="The Broad Institute Genome Sequencing Center for Infectious Disease"/>
            <person name="Wu L."/>
            <person name="Ma J."/>
        </authorList>
    </citation>
    <scope>NUCLEOTIDE SEQUENCE [LARGE SCALE GENOMIC DNA]</scope>
    <source>
        <strain evidence="4">CCUG 59858</strain>
    </source>
</reference>
<evidence type="ECO:0000259" key="2">
    <source>
        <dbReference type="Pfam" id="PF13511"/>
    </source>
</evidence>
<feature type="compositionally biased region" description="Low complexity" evidence="1">
    <location>
        <begin position="59"/>
        <end position="73"/>
    </location>
</feature>
<dbReference type="Gene3D" id="2.60.40.10">
    <property type="entry name" value="Immunoglobulins"/>
    <property type="match status" value="1"/>
</dbReference>
<accession>A0ABV8CCD9</accession>
<feature type="domain" description="DUF4124" evidence="2">
    <location>
        <begin position="21"/>
        <end position="70"/>
    </location>
</feature>
<dbReference type="Pfam" id="PF13511">
    <property type="entry name" value="DUF4124"/>
    <property type="match status" value="1"/>
</dbReference>
<dbReference type="InterPro" id="IPR025392">
    <property type="entry name" value="DUF4124"/>
</dbReference>
<dbReference type="RefSeq" id="WP_382340112.1">
    <property type="nucleotide sequence ID" value="NZ_JBHSAB010000001.1"/>
</dbReference>
<evidence type="ECO:0000256" key="1">
    <source>
        <dbReference type="SAM" id="MobiDB-lite"/>
    </source>
</evidence>
<organism evidence="3 4">
    <name type="scientific">Legionella dresdenensis</name>
    <dbReference type="NCBI Taxonomy" id="450200"/>
    <lineage>
        <taxon>Bacteria</taxon>
        <taxon>Pseudomonadati</taxon>
        <taxon>Pseudomonadota</taxon>
        <taxon>Gammaproteobacteria</taxon>
        <taxon>Legionellales</taxon>
        <taxon>Legionellaceae</taxon>
        <taxon>Legionella</taxon>
    </lineage>
</organism>
<feature type="region of interest" description="Disordered" evidence="1">
    <location>
        <begin position="59"/>
        <end position="88"/>
    </location>
</feature>
<comment type="caution">
    <text evidence="3">The sequence shown here is derived from an EMBL/GenBank/DDBJ whole genome shotgun (WGS) entry which is preliminary data.</text>
</comment>
<dbReference type="EMBL" id="JBHSAB010000001">
    <property type="protein sequence ID" value="MFC3907599.1"/>
    <property type="molecule type" value="Genomic_DNA"/>
</dbReference>